<name>A0ABR6WJD1_9FIRM</name>
<gene>
    <name evidence="2" type="ORF">GH807_05260</name>
</gene>
<dbReference type="RefSeq" id="WP_148606114.1">
    <property type="nucleotide sequence ID" value="NZ_RXYB01000031.1"/>
</dbReference>
<reference evidence="2 3" key="1">
    <citation type="journal article" date="2020" name="mSystems">
        <title>Defining Genomic and Predicted Metabolic Features of the Acetobacterium Genus.</title>
        <authorList>
            <person name="Ross D.E."/>
            <person name="Marshall C.W."/>
            <person name="Gulliver D."/>
            <person name="May H.D."/>
            <person name="Norman R.S."/>
        </authorList>
    </citation>
    <scope>NUCLEOTIDE SEQUENCE [LARGE SCALE GENOMIC DNA]</scope>
    <source>
        <strain evidence="2 3">DSM 9173</strain>
    </source>
</reference>
<dbReference type="Proteomes" id="UP000653358">
    <property type="component" value="Unassembled WGS sequence"/>
</dbReference>
<evidence type="ECO:0000259" key="1">
    <source>
        <dbReference type="Pfam" id="PF12728"/>
    </source>
</evidence>
<comment type="caution">
    <text evidence="2">The sequence shown here is derived from an EMBL/GenBank/DDBJ whole genome shotgun (WGS) entry which is preliminary data.</text>
</comment>
<proteinExistence type="predicted"/>
<accession>A0ABR6WJD1</accession>
<dbReference type="NCBIfam" id="TIGR01764">
    <property type="entry name" value="excise"/>
    <property type="match status" value="1"/>
</dbReference>
<evidence type="ECO:0000313" key="3">
    <source>
        <dbReference type="Proteomes" id="UP000653358"/>
    </source>
</evidence>
<evidence type="ECO:0000313" key="2">
    <source>
        <dbReference type="EMBL" id="MBC3796459.1"/>
    </source>
</evidence>
<feature type="domain" description="Helix-turn-helix" evidence="1">
    <location>
        <begin position="5"/>
        <end position="50"/>
    </location>
</feature>
<keyword evidence="3" id="KW-1185">Reference proteome</keyword>
<dbReference type="EMBL" id="WJBB01000004">
    <property type="protein sequence ID" value="MBC3796459.1"/>
    <property type="molecule type" value="Genomic_DNA"/>
</dbReference>
<protein>
    <submittedName>
        <fullName evidence="2">Helix-turn-helix domain-containing protein</fullName>
    </submittedName>
</protein>
<dbReference type="Pfam" id="PF12728">
    <property type="entry name" value="HTH_17"/>
    <property type="match status" value="1"/>
</dbReference>
<dbReference type="InterPro" id="IPR041657">
    <property type="entry name" value="HTH_17"/>
</dbReference>
<sequence>MEDKLYTVTDAAKILGCSKPIVYELINKGLLRALKLGHLKIRKITLEDFMVNYDGMDLTDMNNIKPYLPENQVAS</sequence>
<organism evidence="2 3">
    <name type="scientific">Acetobacterium tundrae</name>
    <dbReference type="NCBI Taxonomy" id="132932"/>
    <lineage>
        <taxon>Bacteria</taxon>
        <taxon>Bacillati</taxon>
        <taxon>Bacillota</taxon>
        <taxon>Clostridia</taxon>
        <taxon>Eubacteriales</taxon>
        <taxon>Eubacteriaceae</taxon>
        <taxon>Acetobacterium</taxon>
    </lineage>
</organism>
<dbReference type="InterPro" id="IPR010093">
    <property type="entry name" value="SinI_DNA-bd"/>
</dbReference>